<dbReference type="AlphaFoldDB" id="A0A0L9TVU3"/>
<dbReference type="InterPro" id="IPR046796">
    <property type="entry name" value="Transposase_32_dom"/>
</dbReference>
<organism evidence="3 4">
    <name type="scientific">Phaseolus angularis</name>
    <name type="common">Azuki bean</name>
    <name type="synonym">Vigna angularis</name>
    <dbReference type="NCBI Taxonomy" id="3914"/>
    <lineage>
        <taxon>Eukaryota</taxon>
        <taxon>Viridiplantae</taxon>
        <taxon>Streptophyta</taxon>
        <taxon>Embryophyta</taxon>
        <taxon>Tracheophyta</taxon>
        <taxon>Spermatophyta</taxon>
        <taxon>Magnoliopsida</taxon>
        <taxon>eudicotyledons</taxon>
        <taxon>Gunneridae</taxon>
        <taxon>Pentapetalae</taxon>
        <taxon>rosids</taxon>
        <taxon>fabids</taxon>
        <taxon>Fabales</taxon>
        <taxon>Fabaceae</taxon>
        <taxon>Papilionoideae</taxon>
        <taxon>50 kb inversion clade</taxon>
        <taxon>NPAAA clade</taxon>
        <taxon>indigoferoid/millettioid clade</taxon>
        <taxon>Phaseoleae</taxon>
        <taxon>Vigna</taxon>
    </lineage>
</organism>
<reference evidence="3" key="2">
    <citation type="submission" date="2015-02" db="EMBL/GenBank/DDBJ databases">
        <authorList>
            <person name="Chooi Y.-H."/>
        </authorList>
    </citation>
    <scope>NUCLEOTIDE SEQUENCE</scope>
    <source>
        <tissue evidence="3">Seedling</tissue>
    </source>
</reference>
<evidence type="ECO:0000313" key="2">
    <source>
        <dbReference type="EMBL" id="KAG2403098.1"/>
    </source>
</evidence>
<evidence type="ECO:0000259" key="1">
    <source>
        <dbReference type="Pfam" id="PF20167"/>
    </source>
</evidence>
<gene>
    <name evidence="2" type="ORF">HKW66_Vig0183840</name>
    <name evidence="3" type="ORF">LR48_Vigan02g075100</name>
</gene>
<dbReference type="Gramene" id="KOM34601">
    <property type="protein sequence ID" value="KOM34601"/>
    <property type="gene ID" value="LR48_Vigan02g075100"/>
</dbReference>
<evidence type="ECO:0000313" key="4">
    <source>
        <dbReference type="Proteomes" id="UP000053144"/>
    </source>
</evidence>
<dbReference type="Proteomes" id="UP000053144">
    <property type="component" value="Chromosome 2"/>
</dbReference>
<dbReference type="EMBL" id="JABFOF010000003">
    <property type="protein sequence ID" value="KAG2403098.1"/>
    <property type="molecule type" value="Genomic_DNA"/>
</dbReference>
<dbReference type="Pfam" id="PF20167">
    <property type="entry name" value="Transposase_32"/>
    <property type="match status" value="1"/>
</dbReference>
<reference evidence="4" key="1">
    <citation type="journal article" date="2015" name="Proc. Natl. Acad. Sci. U.S.A.">
        <title>Genome sequencing of adzuki bean (Vigna angularis) provides insight into high starch and low fat accumulation and domestication.</title>
        <authorList>
            <person name="Yang K."/>
            <person name="Tian Z."/>
            <person name="Chen C."/>
            <person name="Luo L."/>
            <person name="Zhao B."/>
            <person name="Wang Z."/>
            <person name="Yu L."/>
            <person name="Li Y."/>
            <person name="Sun Y."/>
            <person name="Li W."/>
            <person name="Chen Y."/>
            <person name="Li Y."/>
            <person name="Zhang Y."/>
            <person name="Ai D."/>
            <person name="Zhao J."/>
            <person name="Shang C."/>
            <person name="Ma Y."/>
            <person name="Wu B."/>
            <person name="Wang M."/>
            <person name="Gao L."/>
            <person name="Sun D."/>
            <person name="Zhang P."/>
            <person name="Guo F."/>
            <person name="Wang W."/>
            <person name="Li Y."/>
            <person name="Wang J."/>
            <person name="Varshney R.K."/>
            <person name="Wang J."/>
            <person name="Ling H.Q."/>
            <person name="Wan P."/>
        </authorList>
    </citation>
    <scope>NUCLEOTIDE SEQUENCE</scope>
    <source>
        <strain evidence="4">cv. Jingnong 6</strain>
    </source>
</reference>
<feature type="domain" description="Putative plant transposon protein" evidence="1">
    <location>
        <begin position="30"/>
        <end position="201"/>
    </location>
</feature>
<evidence type="ECO:0000313" key="5">
    <source>
        <dbReference type="Proteomes" id="UP000743370"/>
    </source>
</evidence>
<evidence type="ECO:0000313" key="3">
    <source>
        <dbReference type="EMBL" id="KOM34601.1"/>
    </source>
</evidence>
<proteinExistence type="predicted"/>
<protein>
    <recommendedName>
        <fullName evidence="1">Putative plant transposon protein domain-containing protein</fullName>
    </recommendedName>
</protein>
<reference evidence="2 5" key="3">
    <citation type="submission" date="2020-05" db="EMBL/GenBank/DDBJ databases">
        <title>Vigna angularis (adzuki bean) Var. LongXiaoDou No. 4 denovo assembly.</title>
        <authorList>
            <person name="Xiang H."/>
        </authorList>
    </citation>
    <scope>NUCLEOTIDE SEQUENCE [LARGE SCALE GENOMIC DNA]</scope>
    <source>
        <tissue evidence="2">Leaf</tissue>
    </source>
</reference>
<accession>A0A0L9TVU3</accession>
<dbReference type="EMBL" id="CM003372">
    <property type="protein sequence ID" value="KOM34601.1"/>
    <property type="molecule type" value="Genomic_DNA"/>
</dbReference>
<dbReference type="Proteomes" id="UP000743370">
    <property type="component" value="Unassembled WGS sequence"/>
</dbReference>
<sequence>MRKLIAHKYVKLSFFRREGFNFPEWFSKQRLKKFIKMADPWYPELARVFYSNLKIRDETPCSRVKGIDIKLTDEIWIEIAGLRLGGEKCHLGVEGFHKFTVYQDCLRNPDEVRDYSHYKTSNMKKDDCLCAFIISWILMPRGSNHAQATTEDLCLLYALKENIQTDWPATISENMLKVTRLESEMLPYCVFISRILIHFGVECVSESYESYGKSNVIEKSTLHHMGLQHGPND</sequence>
<name>A0A0L9TVU3_PHAAN</name>
<dbReference type="OMA" id="LTDEIWI"/>